<feature type="compositionally biased region" description="Basic and acidic residues" evidence="2">
    <location>
        <begin position="46"/>
        <end position="56"/>
    </location>
</feature>
<feature type="non-terminal residue" evidence="4">
    <location>
        <position position="416"/>
    </location>
</feature>
<evidence type="ECO:0000313" key="5">
    <source>
        <dbReference type="Proteomes" id="UP000824469"/>
    </source>
</evidence>
<protein>
    <recommendedName>
        <fullName evidence="3">RING-type domain-containing protein</fullName>
    </recommendedName>
</protein>
<dbReference type="Pfam" id="PF13639">
    <property type="entry name" value="zf-RING_2"/>
    <property type="match status" value="1"/>
</dbReference>
<reference evidence="4 5" key="1">
    <citation type="journal article" date="2021" name="Nat. Plants">
        <title>The Taxus genome provides insights into paclitaxel biosynthesis.</title>
        <authorList>
            <person name="Xiong X."/>
            <person name="Gou J."/>
            <person name="Liao Q."/>
            <person name="Li Y."/>
            <person name="Zhou Q."/>
            <person name="Bi G."/>
            <person name="Li C."/>
            <person name="Du R."/>
            <person name="Wang X."/>
            <person name="Sun T."/>
            <person name="Guo L."/>
            <person name="Liang H."/>
            <person name="Lu P."/>
            <person name="Wu Y."/>
            <person name="Zhang Z."/>
            <person name="Ro D.K."/>
            <person name="Shang Y."/>
            <person name="Huang S."/>
            <person name="Yan J."/>
        </authorList>
    </citation>
    <scope>NUCLEOTIDE SEQUENCE [LARGE SCALE GENOMIC DNA]</scope>
    <source>
        <strain evidence="4">Ta-2019</strain>
    </source>
</reference>
<evidence type="ECO:0000313" key="4">
    <source>
        <dbReference type="EMBL" id="KAH9302351.1"/>
    </source>
</evidence>
<dbReference type="Gene3D" id="3.30.40.10">
    <property type="entry name" value="Zinc/RING finger domain, C3HC4 (zinc finger)"/>
    <property type="match status" value="1"/>
</dbReference>
<dbReference type="AlphaFoldDB" id="A0AA38FHS5"/>
<gene>
    <name evidence="4" type="ORF">KI387_013934</name>
</gene>
<feature type="domain" description="RING-type" evidence="3">
    <location>
        <begin position="373"/>
        <end position="411"/>
    </location>
</feature>
<evidence type="ECO:0000256" key="1">
    <source>
        <dbReference type="SAM" id="Coils"/>
    </source>
</evidence>
<name>A0AA38FHS5_TAXCH</name>
<dbReference type="SUPFAM" id="SSF57850">
    <property type="entry name" value="RING/U-box"/>
    <property type="match status" value="1"/>
</dbReference>
<feature type="compositionally biased region" description="Basic and acidic residues" evidence="2">
    <location>
        <begin position="108"/>
        <end position="124"/>
    </location>
</feature>
<keyword evidence="1" id="KW-0175">Coiled coil</keyword>
<evidence type="ECO:0000256" key="2">
    <source>
        <dbReference type="SAM" id="MobiDB-lite"/>
    </source>
</evidence>
<feature type="compositionally biased region" description="Acidic residues" evidence="2">
    <location>
        <begin position="57"/>
        <end position="70"/>
    </location>
</feature>
<accession>A0AA38FHS5</accession>
<sequence>MTERTPFNRPIHVGRGHSQLPENHNVSWSYWDSEENESNDDEEENENNHENEQNERNDEEQGNETNDEEQYLSGGEEENQRNNEELNEEENASNNRQENENNGEESETNSKEPNEEKNESHNEGGLEEENETDDEDEPVVCFQYSGKQGLLEQRQYRKRNPEYMQEEFIAKKPKVSMLETPYPPGSSQTTIKIHDIQSSLQSAFEALEYYKERDEKFDHLEAECIRVKAERDQLGERNNKLADDLQKTKYEVQSHKQKSEQKSIQMDLLQTHFTALEQDLKHAKEDNCRIYKENEKLTEDLDHTRLQVEYYKRIDNLKGALKSVAEFPGLRQVLLQKNNSDPESSEVQTGVGPEVSTKRRYVLKVHEIDNSLNCPICFEPWSESTEHSICSLACGHFFGRSCIISWINKTGTGSSN</sequence>
<dbReference type="InterPro" id="IPR013083">
    <property type="entry name" value="Znf_RING/FYVE/PHD"/>
</dbReference>
<feature type="compositionally biased region" description="Acidic residues" evidence="2">
    <location>
        <begin position="125"/>
        <end position="138"/>
    </location>
</feature>
<proteinExistence type="predicted"/>
<comment type="caution">
    <text evidence="4">The sequence shown here is derived from an EMBL/GenBank/DDBJ whole genome shotgun (WGS) entry which is preliminary data.</text>
</comment>
<dbReference type="InterPro" id="IPR001841">
    <property type="entry name" value="Znf_RING"/>
</dbReference>
<keyword evidence="5" id="KW-1185">Reference proteome</keyword>
<dbReference type="EMBL" id="JAHRHJ020000009">
    <property type="protein sequence ID" value="KAH9302351.1"/>
    <property type="molecule type" value="Genomic_DNA"/>
</dbReference>
<feature type="compositionally biased region" description="Acidic residues" evidence="2">
    <location>
        <begin position="32"/>
        <end position="45"/>
    </location>
</feature>
<feature type="compositionally biased region" description="Polar residues" evidence="2">
    <location>
        <begin position="20"/>
        <end position="30"/>
    </location>
</feature>
<organism evidence="4 5">
    <name type="scientific">Taxus chinensis</name>
    <name type="common">Chinese yew</name>
    <name type="synonym">Taxus wallichiana var. chinensis</name>
    <dbReference type="NCBI Taxonomy" id="29808"/>
    <lineage>
        <taxon>Eukaryota</taxon>
        <taxon>Viridiplantae</taxon>
        <taxon>Streptophyta</taxon>
        <taxon>Embryophyta</taxon>
        <taxon>Tracheophyta</taxon>
        <taxon>Spermatophyta</taxon>
        <taxon>Pinopsida</taxon>
        <taxon>Pinidae</taxon>
        <taxon>Conifers II</taxon>
        <taxon>Cupressales</taxon>
        <taxon>Taxaceae</taxon>
        <taxon>Taxus</taxon>
    </lineage>
</organism>
<evidence type="ECO:0000259" key="3">
    <source>
        <dbReference type="Pfam" id="PF13639"/>
    </source>
</evidence>
<feature type="coiled-coil region" evidence="1">
    <location>
        <begin position="217"/>
        <end position="286"/>
    </location>
</feature>
<feature type="region of interest" description="Disordered" evidence="2">
    <location>
        <begin position="1"/>
        <end position="156"/>
    </location>
</feature>
<dbReference type="Proteomes" id="UP000824469">
    <property type="component" value="Unassembled WGS sequence"/>
</dbReference>